<sequence length="248" mass="28261">MRKNSSVSSFIEHEEDEGYVQEGIQIKIIHRTGFEYYFSKSTLKGKGIVCKGPSSNGLYVDSRDQNLITSGIDTEMDSSAMLSSSAKTTKFPHNATVLISALQSSREYNISLNLQFKKQKFTENAIDDDWSQCPLRTELYLQIADYKFNAGGSQDYCNEYKEDIQFSKHNIWRMEILQSEVINGIHEGYRVELSSEQILLSNRLSRSPKNISSYGMLIQAMGFLDSLKMKRGLDMLFSLRFAPLNLPL</sequence>
<accession>A0AAN9XM52</accession>
<protein>
    <submittedName>
        <fullName evidence="1">Uncharacterized protein</fullName>
    </submittedName>
</protein>
<organism evidence="1 2">
    <name type="scientific">Psophocarpus tetragonolobus</name>
    <name type="common">Winged bean</name>
    <name type="synonym">Dolichos tetragonolobus</name>
    <dbReference type="NCBI Taxonomy" id="3891"/>
    <lineage>
        <taxon>Eukaryota</taxon>
        <taxon>Viridiplantae</taxon>
        <taxon>Streptophyta</taxon>
        <taxon>Embryophyta</taxon>
        <taxon>Tracheophyta</taxon>
        <taxon>Spermatophyta</taxon>
        <taxon>Magnoliopsida</taxon>
        <taxon>eudicotyledons</taxon>
        <taxon>Gunneridae</taxon>
        <taxon>Pentapetalae</taxon>
        <taxon>rosids</taxon>
        <taxon>fabids</taxon>
        <taxon>Fabales</taxon>
        <taxon>Fabaceae</taxon>
        <taxon>Papilionoideae</taxon>
        <taxon>50 kb inversion clade</taxon>
        <taxon>NPAAA clade</taxon>
        <taxon>indigoferoid/millettioid clade</taxon>
        <taxon>Phaseoleae</taxon>
        <taxon>Psophocarpus</taxon>
    </lineage>
</organism>
<proteinExistence type="predicted"/>
<evidence type="ECO:0000313" key="2">
    <source>
        <dbReference type="Proteomes" id="UP001386955"/>
    </source>
</evidence>
<comment type="caution">
    <text evidence="1">The sequence shown here is derived from an EMBL/GenBank/DDBJ whole genome shotgun (WGS) entry which is preliminary data.</text>
</comment>
<name>A0AAN9XM52_PSOTE</name>
<evidence type="ECO:0000313" key="1">
    <source>
        <dbReference type="EMBL" id="KAK7399128.1"/>
    </source>
</evidence>
<reference evidence="1 2" key="1">
    <citation type="submission" date="2024-01" db="EMBL/GenBank/DDBJ databases">
        <title>The genomes of 5 underutilized Papilionoideae crops provide insights into root nodulation and disease resistanc.</title>
        <authorList>
            <person name="Jiang F."/>
        </authorList>
    </citation>
    <scope>NUCLEOTIDE SEQUENCE [LARGE SCALE GENOMIC DNA]</scope>
    <source>
        <strain evidence="1">DUOXIRENSHENG_FW03</strain>
        <tissue evidence="1">Leaves</tissue>
    </source>
</reference>
<keyword evidence="2" id="KW-1185">Reference proteome</keyword>
<dbReference type="EMBL" id="JAYMYS010000003">
    <property type="protein sequence ID" value="KAK7399128.1"/>
    <property type="molecule type" value="Genomic_DNA"/>
</dbReference>
<dbReference type="Proteomes" id="UP001386955">
    <property type="component" value="Unassembled WGS sequence"/>
</dbReference>
<gene>
    <name evidence="1" type="ORF">VNO78_10304</name>
</gene>
<dbReference type="AlphaFoldDB" id="A0AAN9XM52"/>